<dbReference type="Gene3D" id="3.20.20.20">
    <property type="entry name" value="Dihydropteroate synthase-like"/>
    <property type="match status" value="1"/>
</dbReference>
<evidence type="ECO:0000256" key="9">
    <source>
        <dbReference type="ARBA" id="ARBA00022842"/>
    </source>
</evidence>
<sequence length="270" mass="28658">MFEQTGRRTQVMGILNVTEDSFSDGGRYIDFDKAIEHAFALRDAGADLIDVGGESTRPGAVRVPEAVEHARVIPVITELSRAGIVTSVDTMRASVASAAVAAGVSLINDVSGGQADPDMLRVMAEAQVPVCLMHWQTDRFGDASGAHHGEHIITDVRTHLLSLVDAATRAGIDQSRICLDPGLGFAKTADNNWSLLHHLDQIQALGFPLLIGASRKRFLTELGGDRDAATAAVTAIVAHQGVWAVRVHDVAGSAMAVRVAERIRSGGRSN</sequence>
<dbReference type="CDD" id="cd00739">
    <property type="entry name" value="DHPS"/>
    <property type="match status" value="1"/>
</dbReference>
<dbReference type="Proteomes" id="UP000249886">
    <property type="component" value="Unassembled WGS sequence"/>
</dbReference>
<evidence type="ECO:0000256" key="8">
    <source>
        <dbReference type="ARBA" id="ARBA00022723"/>
    </source>
</evidence>
<dbReference type="InterPro" id="IPR045031">
    <property type="entry name" value="DHP_synth-like"/>
</dbReference>
<keyword evidence="7 12" id="KW-0808">Transferase</keyword>
<dbReference type="EMBL" id="UARK01000011">
    <property type="protein sequence ID" value="SPW28530.1"/>
    <property type="molecule type" value="Genomic_DNA"/>
</dbReference>
<dbReference type="GO" id="GO:0046872">
    <property type="term" value="F:metal ion binding"/>
    <property type="evidence" value="ECO:0007669"/>
    <property type="project" value="UniProtKB-KW"/>
</dbReference>
<dbReference type="PANTHER" id="PTHR20941">
    <property type="entry name" value="FOLATE SYNTHESIS PROTEINS"/>
    <property type="match status" value="1"/>
</dbReference>
<dbReference type="InterPro" id="IPR006390">
    <property type="entry name" value="DHP_synth_dom"/>
</dbReference>
<comment type="pathway">
    <text evidence="3 12">Cofactor biosynthesis; tetrahydrofolate biosynthesis; 7,8-dihydrofolate from 2-amino-4-hydroxy-6-hydroxymethyl-7,8-dihydropteridine diphosphate and 4-aminobenzoate: step 1/2.</text>
</comment>
<evidence type="ECO:0000256" key="5">
    <source>
        <dbReference type="ARBA" id="ARBA00012458"/>
    </source>
</evidence>
<comment type="function">
    <text evidence="12">Catalyzes the condensation of para-aminobenzoate (pABA) with 6-hydroxymethyl-7,8-dihydropterin diphosphate (DHPt-PP) to form 7,8-dihydropteroate (H2Pte), the immediate precursor of folate derivatives.</text>
</comment>
<evidence type="ECO:0000256" key="7">
    <source>
        <dbReference type="ARBA" id="ARBA00022679"/>
    </source>
</evidence>
<dbReference type="PROSITE" id="PS00793">
    <property type="entry name" value="DHPS_2"/>
    <property type="match status" value="1"/>
</dbReference>
<dbReference type="UniPathway" id="UPA00077">
    <property type="reaction ID" value="UER00156"/>
</dbReference>
<evidence type="ECO:0000256" key="2">
    <source>
        <dbReference type="ARBA" id="ARBA00001946"/>
    </source>
</evidence>
<organism evidence="14 15">
    <name type="scientific">Corynebacterium matruchotii</name>
    <dbReference type="NCBI Taxonomy" id="43768"/>
    <lineage>
        <taxon>Bacteria</taxon>
        <taxon>Bacillati</taxon>
        <taxon>Actinomycetota</taxon>
        <taxon>Actinomycetes</taxon>
        <taxon>Mycobacteriales</taxon>
        <taxon>Corynebacteriaceae</taxon>
        <taxon>Corynebacterium</taxon>
    </lineage>
</organism>
<accession>A0A8B4H7I5</accession>
<keyword evidence="9 12" id="KW-0460">Magnesium</keyword>
<dbReference type="NCBIfam" id="TIGR01496">
    <property type="entry name" value="DHPS"/>
    <property type="match status" value="1"/>
</dbReference>
<dbReference type="GO" id="GO:0046654">
    <property type="term" value="P:tetrahydrofolate biosynthetic process"/>
    <property type="evidence" value="ECO:0007669"/>
    <property type="project" value="UniProtKB-UniPathway"/>
</dbReference>
<dbReference type="PANTHER" id="PTHR20941:SF1">
    <property type="entry name" value="FOLIC ACID SYNTHESIS PROTEIN FOL1"/>
    <property type="match status" value="1"/>
</dbReference>
<dbReference type="InterPro" id="IPR000489">
    <property type="entry name" value="Pterin-binding_dom"/>
</dbReference>
<dbReference type="GO" id="GO:0005829">
    <property type="term" value="C:cytosol"/>
    <property type="evidence" value="ECO:0007669"/>
    <property type="project" value="TreeGrafter"/>
</dbReference>
<dbReference type="InterPro" id="IPR011005">
    <property type="entry name" value="Dihydropteroate_synth-like_sf"/>
</dbReference>
<gene>
    <name evidence="14" type="primary">folP1</name>
    <name evidence="14" type="ORF">NCTC10254_01476</name>
</gene>
<dbReference type="FunFam" id="3.20.20.20:FF:000006">
    <property type="entry name" value="Dihydropteroate synthase"/>
    <property type="match status" value="1"/>
</dbReference>
<evidence type="ECO:0000256" key="3">
    <source>
        <dbReference type="ARBA" id="ARBA00004763"/>
    </source>
</evidence>
<evidence type="ECO:0000259" key="13">
    <source>
        <dbReference type="PROSITE" id="PS50972"/>
    </source>
</evidence>
<dbReference type="PROSITE" id="PS50972">
    <property type="entry name" value="PTERIN_BINDING"/>
    <property type="match status" value="1"/>
</dbReference>
<comment type="catalytic activity">
    <reaction evidence="1">
        <text>(7,8-dihydropterin-6-yl)methyl diphosphate + 4-aminobenzoate = 7,8-dihydropteroate + diphosphate</text>
        <dbReference type="Rhea" id="RHEA:19949"/>
        <dbReference type="ChEBI" id="CHEBI:17836"/>
        <dbReference type="ChEBI" id="CHEBI:17839"/>
        <dbReference type="ChEBI" id="CHEBI:33019"/>
        <dbReference type="ChEBI" id="CHEBI:72950"/>
        <dbReference type="EC" id="2.5.1.15"/>
    </reaction>
</comment>
<evidence type="ECO:0000256" key="12">
    <source>
        <dbReference type="RuleBase" id="RU361205"/>
    </source>
</evidence>
<dbReference type="EC" id="2.5.1.15" evidence="5 12"/>
<comment type="similarity">
    <text evidence="4 12">Belongs to the DHPS family.</text>
</comment>
<evidence type="ECO:0000256" key="4">
    <source>
        <dbReference type="ARBA" id="ARBA00009503"/>
    </source>
</evidence>
<dbReference type="GO" id="GO:0046656">
    <property type="term" value="P:folic acid biosynthetic process"/>
    <property type="evidence" value="ECO:0007669"/>
    <property type="project" value="UniProtKB-KW"/>
</dbReference>
<keyword evidence="10 12" id="KW-0289">Folate biosynthesis</keyword>
<reference evidence="14 15" key="1">
    <citation type="submission" date="2018-06" db="EMBL/GenBank/DDBJ databases">
        <authorList>
            <consortium name="Pathogen Informatics"/>
            <person name="Doyle S."/>
        </authorList>
    </citation>
    <scope>NUCLEOTIDE SEQUENCE [LARGE SCALE GENOMIC DNA]</scope>
    <source>
        <strain evidence="14 15">NCTC10254</strain>
    </source>
</reference>
<name>A0A8B4H7I5_9CORY</name>
<dbReference type="AlphaFoldDB" id="A0A8B4H7I5"/>
<evidence type="ECO:0000256" key="10">
    <source>
        <dbReference type="ARBA" id="ARBA00022909"/>
    </source>
</evidence>
<dbReference type="Pfam" id="PF00809">
    <property type="entry name" value="Pterin_bind"/>
    <property type="match status" value="1"/>
</dbReference>
<comment type="caution">
    <text evidence="14">The sequence shown here is derived from an EMBL/GenBank/DDBJ whole genome shotgun (WGS) entry which is preliminary data.</text>
</comment>
<feature type="domain" description="Pterin-binding" evidence="13">
    <location>
        <begin position="9"/>
        <end position="258"/>
    </location>
</feature>
<evidence type="ECO:0000256" key="1">
    <source>
        <dbReference type="ARBA" id="ARBA00000012"/>
    </source>
</evidence>
<proteinExistence type="inferred from homology"/>
<keyword evidence="8 12" id="KW-0479">Metal-binding</keyword>
<protein>
    <recommendedName>
        <fullName evidence="6 12">Dihydropteroate synthase</fullName>
        <shortName evidence="12">DHPS</shortName>
        <ecNumber evidence="5 12">2.5.1.15</ecNumber>
    </recommendedName>
    <alternativeName>
        <fullName evidence="11 12">Dihydropteroate pyrophosphorylase</fullName>
    </alternativeName>
</protein>
<evidence type="ECO:0000256" key="11">
    <source>
        <dbReference type="ARBA" id="ARBA00030193"/>
    </source>
</evidence>
<dbReference type="PROSITE" id="PS00792">
    <property type="entry name" value="DHPS_1"/>
    <property type="match status" value="1"/>
</dbReference>
<evidence type="ECO:0000313" key="15">
    <source>
        <dbReference type="Proteomes" id="UP000249886"/>
    </source>
</evidence>
<comment type="cofactor">
    <cofactor evidence="2 12">
        <name>Mg(2+)</name>
        <dbReference type="ChEBI" id="CHEBI:18420"/>
    </cofactor>
</comment>
<dbReference type="SUPFAM" id="SSF51717">
    <property type="entry name" value="Dihydropteroate synthetase-like"/>
    <property type="match status" value="1"/>
</dbReference>
<evidence type="ECO:0000256" key="6">
    <source>
        <dbReference type="ARBA" id="ARBA00016919"/>
    </source>
</evidence>
<evidence type="ECO:0000313" key="14">
    <source>
        <dbReference type="EMBL" id="SPW28530.1"/>
    </source>
</evidence>
<dbReference type="GO" id="GO:0004156">
    <property type="term" value="F:dihydropteroate synthase activity"/>
    <property type="evidence" value="ECO:0007669"/>
    <property type="project" value="UniProtKB-EC"/>
</dbReference>